<sequence length="365" mass="42626">MKVYAMFFLITIIFGLSWHYKTKLIDNIMLFLLVGYLFIITGWRNYAVGTDTINYVSFFNYFGSSVNDINFFDLVGMVHARFEYGYILLNKIVFYFTNDPRWLLIIFAFISYYVLFLFIKKLSIDSYLSVTMFVCLGYMAMTMNTMRQGIAMAFVMLAYISLLKYHSSLLCIVFVFCAFLFHKTALFFLVVLIFKNWQYTKINVVRIMIISLVIAAIYGKFENVINQINYTDYANSNITSGYLGIILNIMLLIYFLVVGYIANKHGSSSLLTKYYSQINQNILPILIITSIGVYVISFNFSQLTRIASYFELAAIIYVPNSLEEIKDNKLYTFLKLLTYIILLIYFFVILLLRPHWTNITPYIFG</sequence>
<feature type="transmembrane region" description="Helical" evidence="1">
    <location>
        <begin position="241"/>
        <end position="262"/>
    </location>
</feature>
<evidence type="ECO:0000313" key="3">
    <source>
        <dbReference type="Proteomes" id="UP001080333"/>
    </source>
</evidence>
<gene>
    <name evidence="2" type="ORF">D0502_03305</name>
</gene>
<dbReference type="Proteomes" id="UP001080333">
    <property type="component" value="Unassembled WGS sequence"/>
</dbReference>
<feature type="transmembrane region" description="Helical" evidence="1">
    <location>
        <begin position="334"/>
        <end position="352"/>
    </location>
</feature>
<proteinExistence type="predicted"/>
<evidence type="ECO:0000256" key="1">
    <source>
        <dbReference type="SAM" id="Phobius"/>
    </source>
</evidence>
<dbReference type="EMBL" id="QVOQ01000006">
    <property type="protein sequence ID" value="MCX7578423.1"/>
    <property type="molecule type" value="Genomic_DNA"/>
</dbReference>
<feature type="transmembrane region" description="Helical" evidence="1">
    <location>
        <begin position="150"/>
        <end position="166"/>
    </location>
</feature>
<dbReference type="AlphaFoldDB" id="A0A9X3INU1"/>
<feature type="transmembrane region" description="Helical" evidence="1">
    <location>
        <begin position="69"/>
        <end position="89"/>
    </location>
</feature>
<dbReference type="InterPro" id="IPR049458">
    <property type="entry name" value="EpsG-like"/>
</dbReference>
<feature type="transmembrane region" description="Helical" evidence="1">
    <location>
        <begin position="101"/>
        <end position="120"/>
    </location>
</feature>
<keyword evidence="1" id="KW-0812">Transmembrane</keyword>
<comment type="caution">
    <text evidence="2">The sequence shown here is derived from an EMBL/GenBank/DDBJ whole genome shotgun (WGS) entry which is preliminary data.</text>
</comment>
<reference evidence="2" key="1">
    <citation type="submission" date="2018-08" db="EMBL/GenBank/DDBJ databases">
        <title>Draft genome sequences of Leuconostoc spp. and Weissella spp. with biocontrol potential.</title>
        <authorList>
            <person name="Lo R."/>
            <person name="Ho V.T.T."/>
            <person name="Turner M.S."/>
        </authorList>
    </citation>
    <scope>NUCLEOTIDE SEQUENCE</scope>
    <source>
        <strain evidence="2">156</strain>
    </source>
</reference>
<organism evidence="2 3">
    <name type="scientific">Leuconostoc falkenbergense</name>
    <dbReference type="NCBI Taxonomy" id="2766470"/>
    <lineage>
        <taxon>Bacteria</taxon>
        <taxon>Bacillati</taxon>
        <taxon>Bacillota</taxon>
        <taxon>Bacilli</taxon>
        <taxon>Lactobacillales</taxon>
        <taxon>Lactobacillaceae</taxon>
        <taxon>Leuconostoc</taxon>
    </lineage>
</organism>
<feature type="transmembrane region" description="Helical" evidence="1">
    <location>
        <begin position="28"/>
        <end position="49"/>
    </location>
</feature>
<feature type="transmembrane region" description="Helical" evidence="1">
    <location>
        <begin position="282"/>
        <end position="300"/>
    </location>
</feature>
<keyword evidence="1" id="KW-1133">Transmembrane helix</keyword>
<feature type="transmembrane region" description="Helical" evidence="1">
    <location>
        <begin position="172"/>
        <end position="192"/>
    </location>
</feature>
<feature type="transmembrane region" description="Helical" evidence="1">
    <location>
        <begin position="126"/>
        <end position="143"/>
    </location>
</feature>
<accession>A0A9X3INU1</accession>
<evidence type="ECO:0000313" key="2">
    <source>
        <dbReference type="EMBL" id="MCX7578423.1"/>
    </source>
</evidence>
<keyword evidence="1" id="KW-0472">Membrane</keyword>
<dbReference type="Pfam" id="PF14897">
    <property type="entry name" value="EpsG"/>
    <property type="match status" value="1"/>
</dbReference>
<protein>
    <submittedName>
        <fullName evidence="2">EpsG family protein</fullName>
    </submittedName>
</protein>
<dbReference type="RefSeq" id="WP_267286959.1">
    <property type="nucleotide sequence ID" value="NZ_QVOQ01000006.1"/>
</dbReference>
<feature type="transmembrane region" description="Helical" evidence="1">
    <location>
        <begin position="6"/>
        <end position="21"/>
    </location>
</feature>
<feature type="transmembrane region" description="Helical" evidence="1">
    <location>
        <begin position="204"/>
        <end position="221"/>
    </location>
</feature>
<name>A0A9X3INU1_9LACO</name>